<proteinExistence type="predicted"/>
<evidence type="ECO:0000259" key="2">
    <source>
        <dbReference type="Pfam" id="PF14285"/>
    </source>
</evidence>
<reference evidence="3" key="2">
    <citation type="submission" date="2021-04" db="EMBL/GenBank/DDBJ databases">
        <authorList>
            <person name="Gilroy R."/>
        </authorList>
    </citation>
    <scope>NUCLEOTIDE SEQUENCE</scope>
    <source>
        <strain evidence="3">421</strain>
    </source>
</reference>
<dbReference type="Pfam" id="PF14285">
    <property type="entry name" value="DUF4367"/>
    <property type="match status" value="1"/>
</dbReference>
<dbReference type="EMBL" id="DXGE01000033">
    <property type="protein sequence ID" value="HIW86346.1"/>
    <property type="molecule type" value="Genomic_DNA"/>
</dbReference>
<evidence type="ECO:0000313" key="3">
    <source>
        <dbReference type="EMBL" id="HIW86346.1"/>
    </source>
</evidence>
<feature type="domain" description="DUF4367" evidence="2">
    <location>
        <begin position="108"/>
        <end position="211"/>
    </location>
</feature>
<organism evidence="3 4">
    <name type="scientific">Candidatus Eubacterium faecipullorum</name>
    <dbReference type="NCBI Taxonomy" id="2838571"/>
    <lineage>
        <taxon>Bacteria</taxon>
        <taxon>Bacillati</taxon>
        <taxon>Bacillota</taxon>
        <taxon>Clostridia</taxon>
        <taxon>Eubacteriales</taxon>
        <taxon>Eubacteriaceae</taxon>
        <taxon>Eubacterium</taxon>
    </lineage>
</organism>
<name>A0A9D1RDN6_9FIRM</name>
<gene>
    <name evidence="3" type="ORF">IAA48_07620</name>
</gene>
<dbReference type="InterPro" id="IPR025377">
    <property type="entry name" value="DUF4367"/>
</dbReference>
<protein>
    <submittedName>
        <fullName evidence="3">DUF4367 domain-containing protein</fullName>
    </submittedName>
</protein>
<dbReference type="Proteomes" id="UP000824205">
    <property type="component" value="Unassembled WGS sequence"/>
</dbReference>
<keyword evidence="1" id="KW-1133">Transmembrane helix</keyword>
<dbReference type="AlphaFoldDB" id="A0A9D1RDN6"/>
<keyword evidence="1" id="KW-0472">Membrane</keyword>
<evidence type="ECO:0000256" key="1">
    <source>
        <dbReference type="SAM" id="Phobius"/>
    </source>
</evidence>
<reference evidence="3" key="1">
    <citation type="journal article" date="2021" name="PeerJ">
        <title>Extensive microbial diversity within the chicken gut microbiome revealed by metagenomics and culture.</title>
        <authorList>
            <person name="Gilroy R."/>
            <person name="Ravi A."/>
            <person name="Getino M."/>
            <person name="Pursley I."/>
            <person name="Horton D.L."/>
            <person name="Alikhan N.F."/>
            <person name="Baker D."/>
            <person name="Gharbi K."/>
            <person name="Hall N."/>
            <person name="Watson M."/>
            <person name="Adriaenssens E.M."/>
            <person name="Foster-Nyarko E."/>
            <person name="Jarju S."/>
            <person name="Secka A."/>
            <person name="Antonio M."/>
            <person name="Oren A."/>
            <person name="Chaudhuri R.R."/>
            <person name="La Ragione R."/>
            <person name="Hildebrand F."/>
            <person name="Pallen M.J."/>
        </authorList>
    </citation>
    <scope>NUCLEOTIDE SEQUENCE</scope>
    <source>
        <strain evidence="3">421</strain>
    </source>
</reference>
<evidence type="ECO:0000313" key="4">
    <source>
        <dbReference type="Proteomes" id="UP000824205"/>
    </source>
</evidence>
<sequence>MSNFEKAVSQSCLEWASSLPGTCEYTLSAASEKYFDKLLKRMEHGGFRPVSKHTLRFILIAAIIAALLAAITIGANIGEQSFEIIPNGEMAQYSVIDPAEPLLATDLTVNYTVPGFKLKDTMYDPNDKISGYEYAADNGKRYYIDRCQSASVIHINNEGSGFSSFEHNGITFVYYPADNGYIGLMWNYSSYVYSVDGQISLDEALKVADSINY</sequence>
<feature type="transmembrane region" description="Helical" evidence="1">
    <location>
        <begin position="57"/>
        <end position="77"/>
    </location>
</feature>
<comment type="caution">
    <text evidence="3">The sequence shown here is derived from an EMBL/GenBank/DDBJ whole genome shotgun (WGS) entry which is preliminary data.</text>
</comment>
<accession>A0A9D1RDN6</accession>
<keyword evidence="1" id="KW-0812">Transmembrane</keyword>